<proteinExistence type="inferred from homology"/>
<comment type="similarity">
    <text evidence="1">Belongs to the peptidase C15 family.</text>
</comment>
<dbReference type="PANTHER" id="PTHR23402">
    <property type="entry name" value="PROTEASE FAMILY C15 PYROGLUTAMYL-PEPTIDASE I-RELATED"/>
    <property type="match status" value="1"/>
</dbReference>
<dbReference type="InterPro" id="IPR033694">
    <property type="entry name" value="PGPEP1_Cys_AS"/>
</dbReference>
<dbReference type="InterPro" id="IPR016125">
    <property type="entry name" value="Peptidase_C15-like"/>
</dbReference>
<dbReference type="Pfam" id="PF01470">
    <property type="entry name" value="Peptidase_C15"/>
    <property type="match status" value="1"/>
</dbReference>
<dbReference type="PROSITE" id="PS01334">
    <property type="entry name" value="PYRASE_CYS"/>
    <property type="match status" value="1"/>
</dbReference>
<keyword evidence="3" id="KW-0645">Protease</keyword>
<keyword evidence="5" id="KW-0788">Thiol protease</keyword>
<dbReference type="CDD" id="cd00501">
    <property type="entry name" value="Peptidase_C15"/>
    <property type="match status" value="1"/>
</dbReference>
<dbReference type="Gene3D" id="3.40.630.20">
    <property type="entry name" value="Peptidase C15, pyroglutamyl peptidase I-like"/>
    <property type="match status" value="1"/>
</dbReference>
<gene>
    <name evidence="7" type="ORF">GKZ75_05775</name>
</gene>
<reference evidence="7 8" key="1">
    <citation type="submission" date="2019-11" db="EMBL/GenBank/DDBJ databases">
        <title>Draft genome sequence of Kocuria indica DP-K7, a methyl red degrading Actinobacterium.</title>
        <authorList>
            <person name="Kumaran S."/>
            <person name="Tischler D."/>
            <person name="Ngo A.C.R."/>
            <person name="Schultes F."/>
        </authorList>
    </citation>
    <scope>NUCLEOTIDE SEQUENCE [LARGE SCALE GENOMIC DNA]</scope>
    <source>
        <strain evidence="7 8">DP-K7</strain>
    </source>
</reference>
<evidence type="ECO:0000256" key="2">
    <source>
        <dbReference type="ARBA" id="ARBA00022490"/>
    </source>
</evidence>
<name>A0A6N9QXK7_9MICC</name>
<evidence type="ECO:0000256" key="6">
    <source>
        <dbReference type="PROSITE-ProRule" id="PRU10077"/>
    </source>
</evidence>
<sequence length="213" mass="22031">MKILVTGFEPFGGETENASGVAVDMLRDLTPPDGARIVTAILPVTWSGAGAALLRAVEEHRPDAVVAVGEAGGRAAVTPERWARNMGHGRIPDNDGAIRDAAPLAEGPERLESRVDPAALARAIKDAGVPAEVSDDAGAFLCNAVFWTALHRTDLPAAFIHVPAVRSRGSARIGDETDPGQAPANSVLSSDDLADALAAVVHAVALESRSRPS</sequence>
<organism evidence="7 8">
    <name type="scientific">Kocuria marina subsp. indica</name>
    <dbReference type="NCBI Taxonomy" id="1049583"/>
    <lineage>
        <taxon>Bacteria</taxon>
        <taxon>Bacillati</taxon>
        <taxon>Actinomycetota</taxon>
        <taxon>Actinomycetes</taxon>
        <taxon>Micrococcales</taxon>
        <taxon>Micrococcaceae</taxon>
        <taxon>Kocuria</taxon>
    </lineage>
</organism>
<dbReference type="InterPro" id="IPR000816">
    <property type="entry name" value="Peptidase_C15"/>
</dbReference>
<dbReference type="AlphaFoldDB" id="A0A6N9QXK7"/>
<feature type="active site" evidence="6">
    <location>
        <position position="142"/>
    </location>
</feature>
<accession>A0A6N9QXK7</accession>
<protein>
    <recommendedName>
        <fullName evidence="6">Pyroglutamyl-peptidase I</fullName>
        <ecNumber evidence="6">3.4.19.3</ecNumber>
    </recommendedName>
</protein>
<evidence type="ECO:0000313" key="7">
    <source>
        <dbReference type="EMBL" id="NDO77753.1"/>
    </source>
</evidence>
<dbReference type="EMBL" id="WMHZ01000006">
    <property type="protein sequence ID" value="NDO77753.1"/>
    <property type="molecule type" value="Genomic_DNA"/>
</dbReference>
<dbReference type="PIRSF" id="PIRSF015592">
    <property type="entry name" value="Prld-crbxl_pptds"/>
    <property type="match status" value="1"/>
</dbReference>
<dbReference type="GO" id="GO:0005829">
    <property type="term" value="C:cytosol"/>
    <property type="evidence" value="ECO:0007669"/>
    <property type="project" value="InterPro"/>
</dbReference>
<dbReference type="GO" id="GO:0016920">
    <property type="term" value="F:pyroglutamyl-peptidase activity"/>
    <property type="evidence" value="ECO:0007669"/>
    <property type="project" value="UniProtKB-EC"/>
</dbReference>
<evidence type="ECO:0000256" key="4">
    <source>
        <dbReference type="ARBA" id="ARBA00022801"/>
    </source>
</evidence>
<dbReference type="RefSeq" id="WP_162229170.1">
    <property type="nucleotide sequence ID" value="NZ_WMHZ01000006.1"/>
</dbReference>
<evidence type="ECO:0000313" key="8">
    <source>
        <dbReference type="Proteomes" id="UP000471026"/>
    </source>
</evidence>
<evidence type="ECO:0000256" key="3">
    <source>
        <dbReference type="ARBA" id="ARBA00022670"/>
    </source>
</evidence>
<dbReference type="InterPro" id="IPR036440">
    <property type="entry name" value="Peptidase_C15-like_sf"/>
</dbReference>
<keyword evidence="2" id="KW-0963">Cytoplasm</keyword>
<dbReference type="PANTHER" id="PTHR23402:SF1">
    <property type="entry name" value="PYROGLUTAMYL-PEPTIDASE I"/>
    <property type="match status" value="1"/>
</dbReference>
<dbReference type="GO" id="GO:0006508">
    <property type="term" value="P:proteolysis"/>
    <property type="evidence" value="ECO:0007669"/>
    <property type="project" value="UniProtKB-KW"/>
</dbReference>
<keyword evidence="4" id="KW-0378">Hydrolase</keyword>
<comment type="caution">
    <text evidence="7">The sequence shown here is derived from an EMBL/GenBank/DDBJ whole genome shotgun (WGS) entry which is preliminary data.</text>
</comment>
<evidence type="ECO:0000256" key="1">
    <source>
        <dbReference type="ARBA" id="ARBA00006641"/>
    </source>
</evidence>
<dbReference type="PRINTS" id="PR00706">
    <property type="entry name" value="PYROGLUPTASE"/>
</dbReference>
<evidence type="ECO:0000256" key="5">
    <source>
        <dbReference type="ARBA" id="ARBA00022807"/>
    </source>
</evidence>
<dbReference type="Proteomes" id="UP000471026">
    <property type="component" value="Unassembled WGS sequence"/>
</dbReference>
<dbReference type="EC" id="3.4.19.3" evidence="6"/>
<dbReference type="SUPFAM" id="SSF53182">
    <property type="entry name" value="Pyrrolidone carboxyl peptidase (pyroglutamate aminopeptidase)"/>
    <property type="match status" value="1"/>
</dbReference>
<comment type="catalytic activity">
    <reaction evidence="6">
        <text>Release of an N-terminal pyroglutamyl group from a polypeptide, the second amino acid generally not being Pro.</text>
        <dbReference type="EC" id="3.4.19.3"/>
    </reaction>
</comment>